<dbReference type="InterPro" id="IPR035994">
    <property type="entry name" value="Nucleoside_phosphorylase_sf"/>
</dbReference>
<dbReference type="InterPro" id="IPR000845">
    <property type="entry name" value="Nucleoside_phosphorylase_d"/>
</dbReference>
<dbReference type="GO" id="GO:0009164">
    <property type="term" value="P:nucleoside catabolic process"/>
    <property type="evidence" value="ECO:0007669"/>
    <property type="project" value="InterPro"/>
</dbReference>
<dbReference type="Gene3D" id="3.40.50.1580">
    <property type="entry name" value="Nucleoside phosphorylase domain"/>
    <property type="match status" value="1"/>
</dbReference>
<dbReference type="RefSeq" id="WP_158341336.1">
    <property type="nucleotide sequence ID" value="NZ_CP029161.1"/>
</dbReference>
<gene>
    <name evidence="7" type="ORF">DD681_01975</name>
</gene>
<evidence type="ECO:0000259" key="6">
    <source>
        <dbReference type="Pfam" id="PF01048"/>
    </source>
</evidence>
<dbReference type="EC" id="3.2.2.9" evidence="2"/>
<dbReference type="InterPro" id="IPR010049">
    <property type="entry name" value="MTA_SAH_Nsdase"/>
</dbReference>
<dbReference type="OrthoDB" id="9792278at2"/>
<sequence length="230" mass="25854">MKIGIVGALEEEISIIKEIIHNQEIKKNGTFKIYQGKIKNNKIFLIKSGIGKVCASIATTMLIHLYKINIIINIGSAGALKNCLQIGDIIIPKKICYYDVNLTNFGYSKGQVPKHPKKFNIDKNLYNIFKKILLKFNLRYSKGLIVTGDSFIRGEISKKIKYQFSSAIGVDMESAAIAQVCYHFKIPYIIIKSISDLSDNHATLNFKKNISTASFQSSKLAKLILENINF</sequence>
<dbReference type="GO" id="GO:0008782">
    <property type="term" value="F:adenosylhomocysteine nucleosidase activity"/>
    <property type="evidence" value="ECO:0007669"/>
    <property type="project" value="UniProtKB-EC"/>
</dbReference>
<evidence type="ECO:0000313" key="8">
    <source>
        <dbReference type="Proteomes" id="UP000244884"/>
    </source>
</evidence>
<keyword evidence="5" id="KW-0486">Methionine biosynthesis</keyword>
<dbReference type="UniPathway" id="UPA00904">
    <property type="reaction ID" value="UER00871"/>
</dbReference>
<dbReference type="PANTHER" id="PTHR46832:SF1">
    <property type="entry name" value="5'-METHYLTHIOADENOSINE_S-ADENOSYLHOMOCYSTEINE NUCLEOSIDASE"/>
    <property type="match status" value="1"/>
</dbReference>
<accession>A0A2U8DGD4</accession>
<dbReference type="AlphaFoldDB" id="A0A2U8DGD4"/>
<evidence type="ECO:0000256" key="1">
    <source>
        <dbReference type="ARBA" id="ARBA00004945"/>
    </source>
</evidence>
<comment type="pathway">
    <text evidence="1">Amino-acid biosynthesis; L-methionine biosynthesis via salvage pathway; S-methyl-5-thio-alpha-D-ribose 1-phosphate from S-methyl-5'-thioadenosine (hydrolase route): step 1/2.</text>
</comment>
<keyword evidence="3" id="KW-0028">Amino-acid biosynthesis</keyword>
<evidence type="ECO:0000256" key="2">
    <source>
        <dbReference type="ARBA" id="ARBA00011974"/>
    </source>
</evidence>
<dbReference type="NCBIfam" id="TIGR01704">
    <property type="entry name" value="MTA_SAH-Nsdase"/>
    <property type="match status" value="1"/>
</dbReference>
<protein>
    <recommendedName>
        <fullName evidence="2">adenosylhomocysteine nucleosidase</fullName>
        <ecNumber evidence="2">3.2.2.9</ecNumber>
    </recommendedName>
</protein>
<evidence type="ECO:0000256" key="3">
    <source>
        <dbReference type="ARBA" id="ARBA00022605"/>
    </source>
</evidence>
<dbReference type="NCBIfam" id="NF004079">
    <property type="entry name" value="PRK05584.1"/>
    <property type="match status" value="1"/>
</dbReference>
<dbReference type="GO" id="GO:0019284">
    <property type="term" value="P:L-methionine salvage from S-adenosylmethionine"/>
    <property type="evidence" value="ECO:0007669"/>
    <property type="project" value="TreeGrafter"/>
</dbReference>
<reference evidence="7 8" key="1">
    <citation type="submission" date="2018-04" db="EMBL/GenBank/DDBJ databases">
        <title>Genome sequence of Buchnera aphidicola from Melaphis sacchari.</title>
        <authorList>
            <person name="Geib S.M."/>
            <person name="Palmer N.A."/>
            <person name="Sattler S.E."/>
            <person name="Sarath G."/>
        </authorList>
    </citation>
    <scope>NUCLEOTIDE SEQUENCE [LARGE SCALE GENOMIC DNA]</scope>
    <source>
        <strain evidence="7 8">LSU</strain>
    </source>
</reference>
<evidence type="ECO:0000256" key="5">
    <source>
        <dbReference type="ARBA" id="ARBA00023167"/>
    </source>
</evidence>
<feature type="domain" description="Nucleoside phosphorylase" evidence="6">
    <location>
        <begin position="2"/>
        <end position="225"/>
    </location>
</feature>
<dbReference type="Pfam" id="PF01048">
    <property type="entry name" value="PNP_UDP_1"/>
    <property type="match status" value="1"/>
</dbReference>
<dbReference type="GO" id="GO:0005829">
    <property type="term" value="C:cytosol"/>
    <property type="evidence" value="ECO:0007669"/>
    <property type="project" value="TreeGrafter"/>
</dbReference>
<organism evidence="7 8">
    <name type="scientific">Buchnera aphidicola</name>
    <name type="common">Melanaphis sacchari</name>
    <dbReference type="NCBI Taxonomy" id="2173854"/>
    <lineage>
        <taxon>Bacteria</taxon>
        <taxon>Pseudomonadati</taxon>
        <taxon>Pseudomonadota</taxon>
        <taxon>Gammaproteobacteria</taxon>
        <taxon>Enterobacterales</taxon>
        <taxon>Erwiniaceae</taxon>
        <taxon>Buchnera</taxon>
    </lineage>
</organism>
<evidence type="ECO:0000313" key="7">
    <source>
        <dbReference type="EMBL" id="AWH90561.1"/>
    </source>
</evidence>
<name>A0A2U8DGD4_9GAMM</name>
<dbReference type="PANTHER" id="PTHR46832">
    <property type="entry name" value="5'-METHYLTHIOADENOSINE/S-ADENOSYLHOMOCYSTEINE NUCLEOSIDASE"/>
    <property type="match status" value="1"/>
</dbReference>
<dbReference type="SUPFAM" id="SSF53167">
    <property type="entry name" value="Purine and uridine phosphorylases"/>
    <property type="match status" value="1"/>
</dbReference>
<dbReference type="GO" id="GO:0008930">
    <property type="term" value="F:methylthioadenosine nucleosidase activity"/>
    <property type="evidence" value="ECO:0007669"/>
    <property type="project" value="InterPro"/>
</dbReference>
<proteinExistence type="predicted"/>
<evidence type="ECO:0000256" key="4">
    <source>
        <dbReference type="ARBA" id="ARBA00022801"/>
    </source>
</evidence>
<keyword evidence="4" id="KW-0378">Hydrolase</keyword>
<dbReference type="EMBL" id="CP029161">
    <property type="protein sequence ID" value="AWH90561.1"/>
    <property type="molecule type" value="Genomic_DNA"/>
</dbReference>
<dbReference type="GO" id="GO:0019509">
    <property type="term" value="P:L-methionine salvage from methylthioadenosine"/>
    <property type="evidence" value="ECO:0007669"/>
    <property type="project" value="UniProtKB-UniPathway"/>
</dbReference>
<dbReference type="Proteomes" id="UP000244884">
    <property type="component" value="Chromosome"/>
</dbReference>
<dbReference type="CDD" id="cd09008">
    <property type="entry name" value="MTAN"/>
    <property type="match status" value="1"/>
</dbReference>